<accession>A0A0F9BGP5</accession>
<sequence length="176" mass="18921">MILSLVPALATGGVTNPEGFEGYALTDTWNPTVIGEGWLRFGENGYPATGNSVEIAVGSEPENTTQVLKIDSTGNGENLSALWYQSIADADAGPVTTTTFQFMPIIGHGNTEYRMSISRGTGFSGAYSWSVLIGRGGANWWPNEALHLSTYDYNEVEYPGPGFVAYHREDIPGGDF</sequence>
<comment type="caution">
    <text evidence="1">The sequence shown here is derived from an EMBL/GenBank/DDBJ whole genome shotgun (WGS) entry which is preliminary data.</text>
</comment>
<gene>
    <name evidence="1" type="ORF">LCGC14_2450500</name>
</gene>
<dbReference type="EMBL" id="LAZR01037910">
    <property type="protein sequence ID" value="KKL20935.1"/>
    <property type="molecule type" value="Genomic_DNA"/>
</dbReference>
<evidence type="ECO:0000313" key="1">
    <source>
        <dbReference type="EMBL" id="KKL20935.1"/>
    </source>
</evidence>
<protein>
    <submittedName>
        <fullName evidence="1">Uncharacterized protein</fullName>
    </submittedName>
</protein>
<name>A0A0F9BGP5_9ZZZZ</name>
<dbReference type="AlphaFoldDB" id="A0A0F9BGP5"/>
<reference evidence="1" key="1">
    <citation type="journal article" date="2015" name="Nature">
        <title>Complex archaea that bridge the gap between prokaryotes and eukaryotes.</title>
        <authorList>
            <person name="Spang A."/>
            <person name="Saw J.H."/>
            <person name="Jorgensen S.L."/>
            <person name="Zaremba-Niedzwiedzka K."/>
            <person name="Martijn J."/>
            <person name="Lind A.E."/>
            <person name="van Eijk R."/>
            <person name="Schleper C."/>
            <person name="Guy L."/>
            <person name="Ettema T.J."/>
        </authorList>
    </citation>
    <scope>NUCLEOTIDE SEQUENCE</scope>
</reference>
<proteinExistence type="predicted"/>
<feature type="non-terminal residue" evidence="1">
    <location>
        <position position="176"/>
    </location>
</feature>
<organism evidence="1">
    <name type="scientific">marine sediment metagenome</name>
    <dbReference type="NCBI Taxonomy" id="412755"/>
    <lineage>
        <taxon>unclassified sequences</taxon>
        <taxon>metagenomes</taxon>
        <taxon>ecological metagenomes</taxon>
    </lineage>
</organism>